<protein>
    <submittedName>
        <fullName evidence="1">Uncharacterized protein</fullName>
    </submittedName>
</protein>
<organism evidence="1 2">
    <name type="scientific">Anaerobacillus arseniciselenatis</name>
    <dbReference type="NCBI Taxonomy" id="85682"/>
    <lineage>
        <taxon>Bacteria</taxon>
        <taxon>Bacillati</taxon>
        <taxon>Bacillota</taxon>
        <taxon>Bacilli</taxon>
        <taxon>Bacillales</taxon>
        <taxon>Bacillaceae</taxon>
        <taxon>Anaerobacillus</taxon>
    </lineage>
</organism>
<evidence type="ECO:0000313" key="1">
    <source>
        <dbReference type="EMBL" id="OIJ14178.1"/>
    </source>
</evidence>
<keyword evidence="2" id="KW-1185">Reference proteome</keyword>
<dbReference type="AlphaFoldDB" id="A0A1S2LNT1"/>
<accession>A0A1S2LNT1</accession>
<proteinExistence type="predicted"/>
<dbReference type="RefSeq" id="WP_071312873.1">
    <property type="nucleotide sequence ID" value="NZ_MLQQ01000010.1"/>
</dbReference>
<name>A0A1S2LNT1_9BACI</name>
<evidence type="ECO:0000313" key="2">
    <source>
        <dbReference type="Proteomes" id="UP000180098"/>
    </source>
</evidence>
<comment type="caution">
    <text evidence="1">The sequence shown here is derived from an EMBL/GenBank/DDBJ whole genome shotgun (WGS) entry which is preliminary data.</text>
</comment>
<dbReference type="EMBL" id="MLQQ01000010">
    <property type="protein sequence ID" value="OIJ14178.1"/>
    <property type="molecule type" value="Genomic_DNA"/>
</dbReference>
<sequence>MHIISSFEHSAFLELAINKLLNRGFEKEKIVAIPLETPTEQPKFFDTIHRADGFSLFDLSAVIAV</sequence>
<dbReference type="OrthoDB" id="1683109at2"/>
<dbReference type="Proteomes" id="UP000180098">
    <property type="component" value="Unassembled WGS sequence"/>
</dbReference>
<reference evidence="1 2" key="1">
    <citation type="submission" date="2016-10" db="EMBL/GenBank/DDBJ databases">
        <title>Draft genome sequences of four alkaliphilic bacteria belonging to the Anaerobacillus genus.</title>
        <authorList>
            <person name="Bassil N.M."/>
            <person name="Lloyd J.R."/>
        </authorList>
    </citation>
    <scope>NUCLEOTIDE SEQUENCE [LARGE SCALE GENOMIC DNA]</scope>
    <source>
        <strain evidence="1 2">DSM 15340</strain>
    </source>
</reference>
<gene>
    <name evidence="1" type="ORF">BKP35_08270</name>
</gene>